<evidence type="ECO:0008006" key="4">
    <source>
        <dbReference type="Google" id="ProtNLM"/>
    </source>
</evidence>
<feature type="transmembrane region" description="Helical" evidence="1">
    <location>
        <begin position="186"/>
        <end position="211"/>
    </location>
</feature>
<gene>
    <name evidence="2" type="ORF">A2557_08930</name>
</gene>
<evidence type="ECO:0000256" key="1">
    <source>
        <dbReference type="SAM" id="Phobius"/>
    </source>
</evidence>
<reference evidence="2 3" key="1">
    <citation type="journal article" date="2016" name="Nat. Commun.">
        <title>Thousands of microbial genomes shed light on interconnected biogeochemical processes in an aquifer system.</title>
        <authorList>
            <person name="Anantharaman K."/>
            <person name="Brown C.T."/>
            <person name="Hug L.A."/>
            <person name="Sharon I."/>
            <person name="Castelle C.J."/>
            <person name="Probst A.J."/>
            <person name="Thomas B.C."/>
            <person name="Singh A."/>
            <person name="Wilkins M.J."/>
            <person name="Karaoz U."/>
            <person name="Brodie E.L."/>
            <person name="Williams K.H."/>
            <person name="Hubbard S.S."/>
            <person name="Banfield J.F."/>
        </authorList>
    </citation>
    <scope>NUCLEOTIDE SEQUENCE [LARGE SCALE GENOMIC DNA]</scope>
</reference>
<dbReference type="Proteomes" id="UP000177583">
    <property type="component" value="Unassembled WGS sequence"/>
</dbReference>
<feature type="transmembrane region" description="Helical" evidence="1">
    <location>
        <begin position="283"/>
        <end position="305"/>
    </location>
</feature>
<feature type="transmembrane region" description="Helical" evidence="1">
    <location>
        <begin position="20"/>
        <end position="44"/>
    </location>
</feature>
<protein>
    <recommendedName>
        <fullName evidence="4">NnrS family protein</fullName>
    </recommendedName>
</protein>
<feature type="transmembrane region" description="Helical" evidence="1">
    <location>
        <begin position="91"/>
        <end position="109"/>
    </location>
</feature>
<feature type="transmembrane region" description="Helical" evidence="1">
    <location>
        <begin position="50"/>
        <end position="71"/>
    </location>
</feature>
<feature type="transmembrane region" description="Helical" evidence="1">
    <location>
        <begin position="311"/>
        <end position="333"/>
    </location>
</feature>
<dbReference type="EMBL" id="MFNF01000001">
    <property type="protein sequence ID" value="OGH05085.1"/>
    <property type="molecule type" value="Genomic_DNA"/>
</dbReference>
<comment type="caution">
    <text evidence="2">The sequence shown here is derived from an EMBL/GenBank/DDBJ whole genome shotgun (WGS) entry which is preliminary data.</text>
</comment>
<name>A0A1F6H3Z3_9PROT</name>
<feature type="transmembrane region" description="Helical" evidence="1">
    <location>
        <begin position="115"/>
        <end position="137"/>
    </location>
</feature>
<accession>A0A1F6H3Z3</accession>
<feature type="transmembrane region" description="Helical" evidence="1">
    <location>
        <begin position="223"/>
        <end position="240"/>
    </location>
</feature>
<keyword evidence="1" id="KW-0812">Transmembrane</keyword>
<feature type="transmembrane region" description="Helical" evidence="1">
    <location>
        <begin position="367"/>
        <end position="385"/>
    </location>
</feature>
<keyword evidence="1" id="KW-1133">Transmembrane helix</keyword>
<feature type="transmembrane region" description="Helical" evidence="1">
    <location>
        <begin position="246"/>
        <end position="263"/>
    </location>
</feature>
<proteinExistence type="predicted"/>
<keyword evidence="1" id="KW-0472">Membrane</keyword>
<feature type="transmembrane region" description="Helical" evidence="1">
    <location>
        <begin position="149"/>
        <end position="166"/>
    </location>
</feature>
<organism evidence="2 3">
    <name type="scientific">Candidatus Lambdaproteobacteria bacterium RIFOXYD2_FULL_56_26</name>
    <dbReference type="NCBI Taxonomy" id="1817773"/>
    <lineage>
        <taxon>Bacteria</taxon>
        <taxon>Pseudomonadati</taxon>
        <taxon>Pseudomonadota</taxon>
        <taxon>Candidatus Lambdaproteobacteria</taxon>
    </lineage>
</organism>
<sequence>MYQGLSLDQAPPLSVPLRFFLTAPAFGVLGGLALALGGAELWAVPLAGPAIAWVHLWTLGWLAMVMVGAFYQMIPVMIGGQVPWGFLSKWVHGLLVVGVLGLVGFFQFWVPFLGWIGWTALGVGLGLFLAQTSLALWRVKGEVRPTLSAMRLSLGSLAIVWVLGLARLVEHLGGPGLPGPIRELHLMFGLVGWVGLLVLGVSFHLVPMFYVCPPIDSKTAFGLIRLIGFSLALTTLALASGVEGPWLLSTGALGVVGFWGYGIKMSRLVRQRRRKKIDPALGAVRVGFAWLSLASGLFVAGHLGLERALDGAGLVMLLGFGLSFTHGMLYKILPFLVWFHRFSSQIGQPGVPLLGDILPQPRMWADCALLQLSLVLLLLGCLFPPSGLLETAGLTLALGHGYLGVVLLKSAGTVIPPQP</sequence>
<dbReference type="AlphaFoldDB" id="A0A1F6H3Z3"/>
<evidence type="ECO:0000313" key="3">
    <source>
        <dbReference type="Proteomes" id="UP000177583"/>
    </source>
</evidence>
<evidence type="ECO:0000313" key="2">
    <source>
        <dbReference type="EMBL" id="OGH05085.1"/>
    </source>
</evidence>